<keyword evidence="4" id="KW-0175">Coiled coil</keyword>
<keyword evidence="5" id="KW-0539">Nucleus</keyword>
<comment type="similarity">
    <text evidence="2">Belongs to the EBP2 family.</text>
</comment>
<dbReference type="GO" id="GO:0006364">
    <property type="term" value="P:rRNA processing"/>
    <property type="evidence" value="ECO:0007669"/>
    <property type="project" value="TreeGrafter"/>
</dbReference>
<dbReference type="PANTHER" id="PTHR13028:SF0">
    <property type="entry name" value="RRNA-PROCESSING PROTEIN EBP2-RELATED"/>
    <property type="match status" value="1"/>
</dbReference>
<feature type="compositionally biased region" description="Basic and acidic residues" evidence="6">
    <location>
        <begin position="69"/>
        <end position="80"/>
    </location>
</feature>
<evidence type="ECO:0000313" key="7">
    <source>
        <dbReference type="EMBL" id="KAF2398824.1"/>
    </source>
</evidence>
<feature type="compositionally biased region" description="Acidic residues" evidence="6">
    <location>
        <begin position="105"/>
        <end position="139"/>
    </location>
</feature>
<feature type="region of interest" description="Disordered" evidence="6">
    <location>
        <begin position="19"/>
        <end position="147"/>
    </location>
</feature>
<feature type="region of interest" description="Disordered" evidence="6">
    <location>
        <begin position="325"/>
        <end position="415"/>
    </location>
</feature>
<evidence type="ECO:0000313" key="8">
    <source>
        <dbReference type="Proteomes" id="UP000799640"/>
    </source>
</evidence>
<feature type="region of interest" description="Disordered" evidence="6">
    <location>
        <begin position="266"/>
        <end position="297"/>
    </location>
</feature>
<gene>
    <name evidence="7" type="ORF">EJ06DRAFT_550158</name>
</gene>
<comment type="subcellular location">
    <subcellularLocation>
        <location evidence="1">Nucleus</location>
        <location evidence="1">Nucleolus</location>
    </subcellularLocation>
</comment>
<dbReference type="EMBL" id="ML996699">
    <property type="protein sequence ID" value="KAF2398824.1"/>
    <property type="molecule type" value="Genomic_DNA"/>
</dbReference>
<keyword evidence="8" id="KW-1185">Reference proteome</keyword>
<feature type="compositionally biased region" description="Basic and acidic residues" evidence="6">
    <location>
        <begin position="93"/>
        <end position="104"/>
    </location>
</feature>
<dbReference type="PANTHER" id="PTHR13028">
    <property type="entry name" value="RRNA PROCESSING PROTEIN EBNA1-BINDING PROTEIN-RELATED"/>
    <property type="match status" value="1"/>
</dbReference>
<dbReference type="GO" id="GO:0005730">
    <property type="term" value="C:nucleolus"/>
    <property type="evidence" value="ECO:0007669"/>
    <property type="project" value="UniProtKB-SubCell"/>
</dbReference>
<keyword evidence="3" id="KW-0690">Ribosome biogenesis</keyword>
<dbReference type="Proteomes" id="UP000799640">
    <property type="component" value="Unassembled WGS sequence"/>
</dbReference>
<evidence type="ECO:0000256" key="2">
    <source>
        <dbReference type="ARBA" id="ARBA00007336"/>
    </source>
</evidence>
<feature type="compositionally biased region" description="Basic and acidic residues" evidence="6">
    <location>
        <begin position="331"/>
        <end position="350"/>
    </location>
</feature>
<sequence>MGKPKLKAALENLKGVDHKLEKQKKLRKKAEKEKKVKLQQKGGLEPEEGDDAETGGVALEPKKSVKGKKNGEKAPEKPAEDEQWETESEEDDDKPRYDLSRLDDSDTSGDDEDFADEDGAPDAEEEEDEDDEEEQEDIALSDIESLASEDKGDIVPYQRLTINNTAALLAAHKRIALPLSKLPFSAHHSVITAEPVQIADIDDDLNRELAFYAQSLSAVRKARALLKSEGAPFARPVDYFAEMVKSDEHMGKVKARLIEDAARKKASAEARRQRDLKKFGKQVQVAKQQERDKAKRETVEKINILKRKRAGAAITAENEPDQFDVEIEDAAVTHRKDRDERKKGGPDRSGKSNPKRRKKDEKFGFGGKKRHNKSGDAESSADFRGFSHAKMKGKPLGGAKKGGQRPGKARRQKAF</sequence>
<evidence type="ECO:0000256" key="1">
    <source>
        <dbReference type="ARBA" id="ARBA00004604"/>
    </source>
</evidence>
<evidence type="ECO:0000256" key="4">
    <source>
        <dbReference type="ARBA" id="ARBA00023054"/>
    </source>
</evidence>
<accession>A0A6G1HSC2</accession>
<feature type="compositionally biased region" description="Gly residues" evidence="6">
    <location>
        <begin position="395"/>
        <end position="405"/>
    </location>
</feature>
<dbReference type="Pfam" id="PF05890">
    <property type="entry name" value="Ebp2"/>
    <property type="match status" value="1"/>
</dbReference>
<dbReference type="AlphaFoldDB" id="A0A6G1HSC2"/>
<dbReference type="OrthoDB" id="443772at2759"/>
<name>A0A6G1HSC2_9PEZI</name>
<evidence type="ECO:0000256" key="3">
    <source>
        <dbReference type="ARBA" id="ARBA00022517"/>
    </source>
</evidence>
<dbReference type="InterPro" id="IPR008610">
    <property type="entry name" value="Ebp2"/>
</dbReference>
<reference evidence="7" key="1">
    <citation type="journal article" date="2020" name="Stud. Mycol.">
        <title>101 Dothideomycetes genomes: a test case for predicting lifestyles and emergence of pathogens.</title>
        <authorList>
            <person name="Haridas S."/>
            <person name="Albert R."/>
            <person name="Binder M."/>
            <person name="Bloem J."/>
            <person name="Labutti K."/>
            <person name="Salamov A."/>
            <person name="Andreopoulos B."/>
            <person name="Baker S."/>
            <person name="Barry K."/>
            <person name="Bills G."/>
            <person name="Bluhm B."/>
            <person name="Cannon C."/>
            <person name="Castanera R."/>
            <person name="Culley D."/>
            <person name="Daum C."/>
            <person name="Ezra D."/>
            <person name="Gonzalez J."/>
            <person name="Henrissat B."/>
            <person name="Kuo A."/>
            <person name="Liang C."/>
            <person name="Lipzen A."/>
            <person name="Lutzoni F."/>
            <person name="Magnuson J."/>
            <person name="Mondo S."/>
            <person name="Nolan M."/>
            <person name="Ohm R."/>
            <person name="Pangilinan J."/>
            <person name="Park H.-J."/>
            <person name="Ramirez L."/>
            <person name="Alfaro M."/>
            <person name="Sun H."/>
            <person name="Tritt A."/>
            <person name="Yoshinaga Y."/>
            <person name="Zwiers L.-H."/>
            <person name="Turgeon B."/>
            <person name="Goodwin S."/>
            <person name="Spatafora J."/>
            <person name="Crous P."/>
            <person name="Grigoriev I."/>
        </authorList>
    </citation>
    <scope>NUCLEOTIDE SEQUENCE</scope>
    <source>
        <strain evidence="7">CBS 262.69</strain>
    </source>
</reference>
<dbReference type="GO" id="GO:0030687">
    <property type="term" value="C:preribosome, large subunit precursor"/>
    <property type="evidence" value="ECO:0007669"/>
    <property type="project" value="TreeGrafter"/>
</dbReference>
<feature type="compositionally biased region" description="Basic and acidic residues" evidence="6">
    <location>
        <begin position="266"/>
        <end position="278"/>
    </location>
</feature>
<feature type="compositionally biased region" description="Acidic residues" evidence="6">
    <location>
        <begin position="81"/>
        <end position="92"/>
    </location>
</feature>
<feature type="compositionally biased region" description="Basic and acidic residues" evidence="6">
    <location>
        <begin position="288"/>
        <end position="297"/>
    </location>
</feature>
<protein>
    <submittedName>
        <fullName evidence="7">Ebp2-domain-containing protein</fullName>
    </submittedName>
</protein>
<evidence type="ECO:0000256" key="6">
    <source>
        <dbReference type="SAM" id="MobiDB-lite"/>
    </source>
</evidence>
<proteinExistence type="inferred from homology"/>
<evidence type="ECO:0000256" key="5">
    <source>
        <dbReference type="ARBA" id="ARBA00023242"/>
    </source>
</evidence>
<organism evidence="7 8">
    <name type="scientific">Trichodelitschia bisporula</name>
    <dbReference type="NCBI Taxonomy" id="703511"/>
    <lineage>
        <taxon>Eukaryota</taxon>
        <taxon>Fungi</taxon>
        <taxon>Dikarya</taxon>
        <taxon>Ascomycota</taxon>
        <taxon>Pezizomycotina</taxon>
        <taxon>Dothideomycetes</taxon>
        <taxon>Dothideomycetes incertae sedis</taxon>
        <taxon>Phaeotrichales</taxon>
        <taxon>Phaeotrichaceae</taxon>
        <taxon>Trichodelitschia</taxon>
    </lineage>
</organism>
<dbReference type="GO" id="GO:0034399">
    <property type="term" value="C:nuclear periphery"/>
    <property type="evidence" value="ECO:0007669"/>
    <property type="project" value="TreeGrafter"/>
</dbReference>
<dbReference type="GO" id="GO:0042273">
    <property type="term" value="P:ribosomal large subunit biogenesis"/>
    <property type="evidence" value="ECO:0007669"/>
    <property type="project" value="TreeGrafter"/>
</dbReference>